<gene>
    <name evidence="1" type="ORF">NXS09_05885</name>
</gene>
<dbReference type="EMBL" id="JANUXW010000003">
    <property type="protein sequence ID" value="MCS4533831.1"/>
    <property type="molecule type" value="Genomic_DNA"/>
</dbReference>
<name>A0ABT2FCE7_9NEIS</name>
<comment type="caution">
    <text evidence="1">The sequence shown here is derived from an EMBL/GenBank/DDBJ whole genome shotgun (WGS) entry which is preliminary data.</text>
</comment>
<sequence length="166" mass="19173">MMKTTKTKLLNTGENITSISVLWGNRKESIAVLTDKMLQSLVFLRDNSENIFEDYCELAFSKKKANNKILLNETTIKEMILKHFDEDLGASVSLWNGKKEDELAANFSTRIGMSRGNEKLKNNFVINFPTQHQLSNEQIHNIIAKLYELWEAEQVRMNGLILENYE</sequence>
<protein>
    <submittedName>
        <fullName evidence="1">Uncharacterized protein</fullName>
    </submittedName>
</protein>
<dbReference type="RefSeq" id="WP_259291621.1">
    <property type="nucleotide sequence ID" value="NZ_JANUXW010000003.1"/>
</dbReference>
<organism evidence="1 2">
    <name type="scientific">Neisseria montereyensis</name>
    <dbReference type="NCBI Taxonomy" id="2973938"/>
    <lineage>
        <taxon>Bacteria</taxon>
        <taxon>Pseudomonadati</taxon>
        <taxon>Pseudomonadota</taxon>
        <taxon>Betaproteobacteria</taxon>
        <taxon>Neisseriales</taxon>
        <taxon>Neisseriaceae</taxon>
        <taxon>Neisseria</taxon>
    </lineage>
</organism>
<reference evidence="1" key="2">
    <citation type="journal article" date="2023" name="Curr. Microbiol.">
        <title>Neisseria montereyensis sp. nov., Isolated from Oropharynx of California Sea Lion (Zalophus californianus): Genomic, Phylogenetic, and Phenotypic Study.</title>
        <authorList>
            <person name="Volokhov D.V."/>
            <person name="Zagorodnyaya T.A."/>
            <person name="Furtak V.A."/>
            <person name="Nattanmai G."/>
            <person name="Randall L."/>
            <person name="Jose S."/>
            <person name="Gao Y."/>
            <person name="Gulland F.M."/>
            <person name="Eisenberg T."/>
            <person name="Delmonte P."/>
            <person name="Blom J."/>
            <person name="Mitchell K.K."/>
        </authorList>
    </citation>
    <scope>NUCLEOTIDE SEQUENCE</scope>
    <source>
        <strain evidence="1">CSL10203-ORH2</strain>
    </source>
</reference>
<evidence type="ECO:0000313" key="1">
    <source>
        <dbReference type="EMBL" id="MCS4533831.1"/>
    </source>
</evidence>
<accession>A0ABT2FCE7</accession>
<dbReference type="Proteomes" id="UP001166947">
    <property type="component" value="Unassembled WGS sequence"/>
</dbReference>
<proteinExistence type="predicted"/>
<reference evidence="1" key="1">
    <citation type="submission" date="2022-08" db="EMBL/GenBank/DDBJ databases">
        <authorList>
            <person name="Volokhov D.V."/>
            <person name="Furtak V.A."/>
            <person name="Zagorodnyaya T.A."/>
        </authorList>
    </citation>
    <scope>NUCLEOTIDE SEQUENCE</scope>
    <source>
        <strain evidence="1">CSL10203-ORH2</strain>
    </source>
</reference>
<keyword evidence="2" id="KW-1185">Reference proteome</keyword>
<evidence type="ECO:0000313" key="2">
    <source>
        <dbReference type="Proteomes" id="UP001166947"/>
    </source>
</evidence>